<dbReference type="Proteomes" id="UP000543030">
    <property type="component" value="Unassembled WGS sequence"/>
</dbReference>
<dbReference type="PANTHER" id="PTHR38342">
    <property type="entry name" value="SLR5037 PROTEIN"/>
    <property type="match status" value="1"/>
</dbReference>
<name>A0A840RF20_9NEIS</name>
<comment type="caution">
    <text evidence="2">The sequence shown here is derived from an EMBL/GenBank/DDBJ whole genome shotgun (WGS) entry which is preliminary data.</text>
</comment>
<dbReference type="Pfam" id="PF03625">
    <property type="entry name" value="DUF302"/>
    <property type="match status" value="1"/>
</dbReference>
<dbReference type="Gene3D" id="3.30.310.70">
    <property type="entry name" value="TT1751-like domain"/>
    <property type="match status" value="1"/>
</dbReference>
<dbReference type="EMBL" id="JACHHN010000003">
    <property type="protein sequence ID" value="MBB5190990.1"/>
    <property type="molecule type" value="Genomic_DNA"/>
</dbReference>
<dbReference type="CDD" id="cd14797">
    <property type="entry name" value="DUF302"/>
    <property type="match status" value="1"/>
</dbReference>
<gene>
    <name evidence="2" type="ORF">HNQ50_001713</name>
</gene>
<dbReference type="InterPro" id="IPR035923">
    <property type="entry name" value="TT1751-like_sf"/>
</dbReference>
<accession>A0A840RF20</accession>
<sequence length="135" mass="14219">MSTARLEQTAHVEIRSPVSFAETVSQLETAIKAAGMTVFARLDHAAGAASVGLHMPPTLVLVYGNPKAGTPLMLASPLFALDLPLKVLVREDAGTTWVAFHPIQAQARLAGLTDEASAVLHKAQALIEATLRTPT</sequence>
<evidence type="ECO:0000313" key="3">
    <source>
        <dbReference type="Proteomes" id="UP000543030"/>
    </source>
</evidence>
<dbReference type="PANTHER" id="PTHR38342:SF2">
    <property type="entry name" value="INNER MEMBRANE OR EXPORTED"/>
    <property type="match status" value="1"/>
</dbReference>
<dbReference type="SUPFAM" id="SSF103247">
    <property type="entry name" value="TT1751-like"/>
    <property type="match status" value="1"/>
</dbReference>
<feature type="domain" description="DUF302" evidence="1">
    <location>
        <begin position="42"/>
        <end position="101"/>
    </location>
</feature>
<dbReference type="RefSeq" id="WP_184099512.1">
    <property type="nucleotide sequence ID" value="NZ_JACHHN010000003.1"/>
</dbReference>
<reference evidence="2 3" key="1">
    <citation type="submission" date="2020-08" db="EMBL/GenBank/DDBJ databases">
        <title>Genomic Encyclopedia of Type Strains, Phase IV (KMG-IV): sequencing the most valuable type-strain genomes for metagenomic binning, comparative biology and taxonomic classification.</title>
        <authorList>
            <person name="Goeker M."/>
        </authorList>
    </citation>
    <scope>NUCLEOTIDE SEQUENCE [LARGE SCALE GENOMIC DNA]</scope>
    <source>
        <strain evidence="2 3">DSM 18233</strain>
    </source>
</reference>
<dbReference type="AlphaFoldDB" id="A0A840RF20"/>
<dbReference type="InterPro" id="IPR005180">
    <property type="entry name" value="DUF302"/>
</dbReference>
<evidence type="ECO:0000313" key="2">
    <source>
        <dbReference type="EMBL" id="MBB5190990.1"/>
    </source>
</evidence>
<organism evidence="2 3">
    <name type="scientific">Silvimonas terrae</name>
    <dbReference type="NCBI Taxonomy" id="300266"/>
    <lineage>
        <taxon>Bacteria</taxon>
        <taxon>Pseudomonadati</taxon>
        <taxon>Pseudomonadota</taxon>
        <taxon>Betaproteobacteria</taxon>
        <taxon>Neisseriales</taxon>
        <taxon>Chitinibacteraceae</taxon>
        <taxon>Silvimonas</taxon>
    </lineage>
</organism>
<keyword evidence="3" id="KW-1185">Reference proteome</keyword>
<proteinExistence type="predicted"/>
<evidence type="ECO:0000259" key="1">
    <source>
        <dbReference type="Pfam" id="PF03625"/>
    </source>
</evidence>
<protein>
    <submittedName>
        <fullName evidence="2">Uncharacterized protein (DUF302 family)</fullName>
    </submittedName>
</protein>